<feature type="region of interest" description="Disordered" evidence="1">
    <location>
        <begin position="17"/>
        <end position="48"/>
    </location>
</feature>
<keyword evidence="3" id="KW-1185">Reference proteome</keyword>
<organism evidence="2 3">
    <name type="scientific">Araneus ventricosus</name>
    <name type="common">Orbweaver spider</name>
    <name type="synonym">Epeira ventricosa</name>
    <dbReference type="NCBI Taxonomy" id="182803"/>
    <lineage>
        <taxon>Eukaryota</taxon>
        <taxon>Metazoa</taxon>
        <taxon>Ecdysozoa</taxon>
        <taxon>Arthropoda</taxon>
        <taxon>Chelicerata</taxon>
        <taxon>Arachnida</taxon>
        <taxon>Araneae</taxon>
        <taxon>Araneomorphae</taxon>
        <taxon>Entelegynae</taxon>
        <taxon>Araneoidea</taxon>
        <taxon>Araneidae</taxon>
        <taxon>Araneus</taxon>
    </lineage>
</organism>
<dbReference type="AlphaFoldDB" id="A0A4Y2P1V6"/>
<dbReference type="EMBL" id="BGPR01010247">
    <property type="protein sequence ID" value="GBN45112.1"/>
    <property type="molecule type" value="Genomic_DNA"/>
</dbReference>
<gene>
    <name evidence="2" type="ORF">AVEN_160271_1</name>
</gene>
<evidence type="ECO:0000313" key="2">
    <source>
        <dbReference type="EMBL" id="GBN45112.1"/>
    </source>
</evidence>
<protein>
    <submittedName>
        <fullName evidence="2">Uncharacterized protein</fullName>
    </submittedName>
</protein>
<evidence type="ECO:0000256" key="1">
    <source>
        <dbReference type="SAM" id="MobiDB-lite"/>
    </source>
</evidence>
<dbReference type="Proteomes" id="UP000499080">
    <property type="component" value="Unassembled WGS sequence"/>
</dbReference>
<proteinExistence type="predicted"/>
<name>A0A4Y2P1V6_ARAVE</name>
<sequence length="84" mass="9883">MLTSRFEATRGLFRDGLRNFESRSDDEEDTWDGTPSPNFHAKPTGGRLDTTYDLACNRPHSRRIFSRIWFRAWSPPAPRPRTYH</sequence>
<accession>A0A4Y2P1V6</accession>
<evidence type="ECO:0000313" key="3">
    <source>
        <dbReference type="Proteomes" id="UP000499080"/>
    </source>
</evidence>
<comment type="caution">
    <text evidence="2">The sequence shown here is derived from an EMBL/GenBank/DDBJ whole genome shotgun (WGS) entry which is preliminary data.</text>
</comment>
<reference evidence="2 3" key="1">
    <citation type="journal article" date="2019" name="Sci. Rep.">
        <title>Orb-weaving spider Araneus ventricosus genome elucidates the spidroin gene catalogue.</title>
        <authorList>
            <person name="Kono N."/>
            <person name="Nakamura H."/>
            <person name="Ohtoshi R."/>
            <person name="Moran D.A.P."/>
            <person name="Shinohara A."/>
            <person name="Yoshida Y."/>
            <person name="Fujiwara M."/>
            <person name="Mori M."/>
            <person name="Tomita M."/>
            <person name="Arakawa K."/>
        </authorList>
    </citation>
    <scope>NUCLEOTIDE SEQUENCE [LARGE SCALE GENOMIC DNA]</scope>
</reference>